<name>J9DMU7_WUCBA</name>
<protein>
    <submittedName>
        <fullName evidence="1">Uncharacterized protein</fullName>
    </submittedName>
</protein>
<dbReference type="EMBL" id="ADBV01020051">
    <property type="protein sequence ID" value="EJW70938.1"/>
    <property type="molecule type" value="Genomic_DNA"/>
</dbReference>
<dbReference type="AlphaFoldDB" id="J9DMU7"/>
<sequence length="92" mass="10596">MDEGVCCFPYGELLDQTFRIVGKAKEMMEGRKDVTINWKSVAELARRAQLHYRSNLAAMMEEKLGEVIRLKALQSIQRIDSFMIDSTVNKLE</sequence>
<comment type="caution">
    <text evidence="1">The sequence shown here is derived from an EMBL/GenBank/DDBJ whole genome shotgun (WGS) entry which is preliminary data.</text>
</comment>
<evidence type="ECO:0000313" key="1">
    <source>
        <dbReference type="EMBL" id="EJW70938.1"/>
    </source>
</evidence>
<dbReference type="Proteomes" id="UP000004810">
    <property type="component" value="Unassembled WGS sequence"/>
</dbReference>
<reference evidence="2" key="1">
    <citation type="submission" date="2012-08" db="EMBL/GenBank/DDBJ databases">
        <title>The Genome Sequence of Wuchereria bancrofti.</title>
        <authorList>
            <person name="Nutman T.B."/>
            <person name="Fink D.L."/>
            <person name="Russ C."/>
            <person name="Young S."/>
            <person name="Zeng Q."/>
            <person name="Koehrsen M."/>
            <person name="Alvarado L."/>
            <person name="Berlin A."/>
            <person name="Chapman S.B."/>
            <person name="Chen Z."/>
            <person name="Freedman E."/>
            <person name="Gellesch M."/>
            <person name="Goldberg J."/>
            <person name="Griggs A."/>
            <person name="Gujja S."/>
            <person name="Heilman E.R."/>
            <person name="Heiman D."/>
            <person name="Hepburn T."/>
            <person name="Howarth C."/>
            <person name="Jen D."/>
            <person name="Larson L."/>
            <person name="Lewis B."/>
            <person name="Mehta T."/>
            <person name="Park D."/>
            <person name="Pearson M."/>
            <person name="Roberts A."/>
            <person name="Saif S."/>
            <person name="Shea T."/>
            <person name="Shenoy N."/>
            <person name="Sisk P."/>
            <person name="Stolte C."/>
            <person name="Sykes S."/>
            <person name="Walk T."/>
            <person name="White J."/>
            <person name="Yandava C."/>
            <person name="Haas B."/>
            <person name="Henn M.R."/>
            <person name="Nusbaum C."/>
            <person name="Birren B."/>
        </authorList>
    </citation>
    <scope>NUCLEOTIDE SEQUENCE [LARGE SCALE GENOMIC DNA]</scope>
    <source>
        <strain evidence="2">NA</strain>
    </source>
</reference>
<feature type="non-terminal residue" evidence="1">
    <location>
        <position position="92"/>
    </location>
</feature>
<proteinExistence type="predicted"/>
<gene>
    <name evidence="1" type="ORF">WUBG_18157</name>
</gene>
<accession>J9DMU7</accession>
<evidence type="ECO:0000313" key="2">
    <source>
        <dbReference type="Proteomes" id="UP000004810"/>
    </source>
</evidence>
<organism evidence="1 2">
    <name type="scientific">Wuchereria bancrofti</name>
    <dbReference type="NCBI Taxonomy" id="6293"/>
    <lineage>
        <taxon>Eukaryota</taxon>
        <taxon>Metazoa</taxon>
        <taxon>Ecdysozoa</taxon>
        <taxon>Nematoda</taxon>
        <taxon>Chromadorea</taxon>
        <taxon>Rhabditida</taxon>
        <taxon>Spirurina</taxon>
        <taxon>Spiruromorpha</taxon>
        <taxon>Filarioidea</taxon>
        <taxon>Onchocercidae</taxon>
        <taxon>Wuchereria</taxon>
    </lineage>
</organism>